<sequence length="199" mass="22253">MSKFIPIVAGITGTLTVSAVGGYLLSTQNTTIVRNKFKDAIIDLDRENDLITKKLTKLKDASTRPTNLKLKSAQTKEKVSSNSGLNEFKEGCKEIYDSVFEKKESELFKDFQNYCAKTNKDKIGEGEWATTGAQWNNRFAKLNQDNTKPISPSLIAVSKKESNNGDSLKRWCDEKADAVFEGDENKEFKDVKSFCGKTD</sequence>
<dbReference type="STRING" id="432608.A6V39_05230"/>
<name>A0A1A9QCU3_9MOLU</name>
<gene>
    <name evidence="1" type="ORF">A6V39_05230</name>
</gene>
<accession>A0A1A9QCU3</accession>
<dbReference type="Proteomes" id="UP000077623">
    <property type="component" value="Unassembled WGS sequence"/>
</dbReference>
<proteinExistence type="predicted"/>
<keyword evidence="2" id="KW-1185">Reference proteome</keyword>
<dbReference type="RefSeq" id="WP_187150684.1">
    <property type="nucleotide sequence ID" value="NZ_LWUJ01000014.1"/>
</dbReference>
<reference evidence="2" key="1">
    <citation type="submission" date="2016-04" db="EMBL/GenBank/DDBJ databases">
        <authorList>
            <person name="Quiroz-Castaneda R.E."/>
            <person name="Martinez-Ocampo F."/>
        </authorList>
    </citation>
    <scope>NUCLEOTIDE SEQUENCE [LARGE SCALE GENOMIC DNA]</scope>
    <source>
        <strain evidence="2">INIFAP01</strain>
    </source>
</reference>
<comment type="caution">
    <text evidence="1">The sequence shown here is derived from an EMBL/GenBank/DDBJ whole genome shotgun (WGS) entry which is preliminary data.</text>
</comment>
<organism evidence="1 2">
    <name type="scientific">Candidatus Mycoplasma haematobovis</name>
    <dbReference type="NCBI Taxonomy" id="432608"/>
    <lineage>
        <taxon>Bacteria</taxon>
        <taxon>Bacillati</taxon>
        <taxon>Mycoplasmatota</taxon>
        <taxon>Mollicutes</taxon>
        <taxon>Mycoplasmataceae</taxon>
        <taxon>Mycoplasma</taxon>
    </lineage>
</organism>
<protein>
    <submittedName>
        <fullName evidence="1">Uncharacterized protein</fullName>
    </submittedName>
</protein>
<evidence type="ECO:0000313" key="2">
    <source>
        <dbReference type="Proteomes" id="UP000077623"/>
    </source>
</evidence>
<dbReference type="AlphaFoldDB" id="A0A1A9QCU3"/>
<evidence type="ECO:0000313" key="1">
    <source>
        <dbReference type="EMBL" id="OAL09831.1"/>
    </source>
</evidence>
<dbReference type="EMBL" id="LWUJ01000014">
    <property type="protein sequence ID" value="OAL09831.1"/>
    <property type="molecule type" value="Genomic_DNA"/>
</dbReference>